<dbReference type="AlphaFoldDB" id="W9Z575"/>
<keyword evidence="1" id="KW-1133">Transmembrane helix</keyword>
<organism evidence="2">
    <name type="scientific">Fusarium oxysporum f. sp. melonis 26406</name>
    <dbReference type="NCBI Taxonomy" id="1089452"/>
    <lineage>
        <taxon>Eukaryota</taxon>
        <taxon>Fungi</taxon>
        <taxon>Dikarya</taxon>
        <taxon>Ascomycota</taxon>
        <taxon>Pezizomycotina</taxon>
        <taxon>Sordariomycetes</taxon>
        <taxon>Hypocreomycetidae</taxon>
        <taxon>Hypocreales</taxon>
        <taxon>Nectriaceae</taxon>
        <taxon>Fusarium</taxon>
        <taxon>Fusarium oxysporum species complex</taxon>
    </lineage>
</organism>
<protein>
    <submittedName>
        <fullName evidence="2">Uncharacterized protein</fullName>
    </submittedName>
</protein>
<evidence type="ECO:0000256" key="1">
    <source>
        <dbReference type="SAM" id="Phobius"/>
    </source>
</evidence>
<reference evidence="2" key="1">
    <citation type="submission" date="2012-04" db="EMBL/GenBank/DDBJ databases">
        <title>The Genome Sequence of Fusarium oxysporum melonis.</title>
        <authorList>
            <consortium name="The Broad Institute Genome Sequencing Platform"/>
            <person name="Ma L.-J."/>
            <person name="Gale L.R."/>
            <person name="Schwartz D.C."/>
            <person name="Zhou S."/>
            <person name="Corby-Kistler H."/>
            <person name="Young S.K."/>
            <person name="Zeng Q."/>
            <person name="Gargeya S."/>
            <person name="Fitzgerald M."/>
            <person name="Haas B."/>
            <person name="Abouelleil A."/>
            <person name="Alvarado L."/>
            <person name="Arachchi H.M."/>
            <person name="Berlin A."/>
            <person name="Brown A."/>
            <person name="Chapman S.B."/>
            <person name="Chen Z."/>
            <person name="Dunbar C."/>
            <person name="Freedman E."/>
            <person name="Gearin G."/>
            <person name="Goldberg J."/>
            <person name="Griggs A."/>
            <person name="Gujja S."/>
            <person name="Heiman D."/>
            <person name="Howarth C."/>
            <person name="Larson L."/>
            <person name="Lui A."/>
            <person name="MacDonald P.J.P."/>
            <person name="Montmayeur A."/>
            <person name="Murphy C."/>
            <person name="Neiman D."/>
            <person name="Pearson M."/>
            <person name="Priest M."/>
            <person name="Roberts A."/>
            <person name="Saif S."/>
            <person name="Shea T."/>
            <person name="Shenoy N."/>
            <person name="Sisk P."/>
            <person name="Stolte C."/>
            <person name="Sykes S."/>
            <person name="Wortman J."/>
            <person name="Nusbaum C."/>
            <person name="Birren B."/>
        </authorList>
    </citation>
    <scope>NUCLEOTIDE SEQUENCE</scope>
    <source>
        <strain evidence="2">26406</strain>
    </source>
</reference>
<feature type="transmembrane region" description="Helical" evidence="1">
    <location>
        <begin position="6"/>
        <end position="26"/>
    </location>
</feature>
<dbReference type="Proteomes" id="UP000030703">
    <property type="component" value="Unassembled WGS sequence"/>
</dbReference>
<keyword evidence="1" id="KW-0472">Membrane</keyword>
<evidence type="ECO:0000313" key="2">
    <source>
        <dbReference type="EMBL" id="EXK23418.1"/>
    </source>
</evidence>
<name>W9Z575_FUSOX</name>
<sequence>MTYVSATLWSVAVMAGKAGCSNMILARQSRISLSKKHRS</sequence>
<accession>W9Z575</accession>
<dbReference type="VEuPathDB" id="FungiDB:FOMG_19802"/>
<dbReference type="HOGENOM" id="CLU_3320102_0_0_1"/>
<proteinExistence type="predicted"/>
<gene>
    <name evidence="2" type="ORF">FOMG_19802</name>
</gene>
<reference evidence="2" key="2">
    <citation type="submission" date="2014-02" db="EMBL/GenBank/DDBJ databases">
        <title>Annotation of the Genome Sequence of Fusarium oxysporum f. sp. melonis 26406.</title>
        <authorList>
            <consortium name="The Broad Institute Genomics Platform"/>
            <person name="Ma L.-J."/>
            <person name="Corby-Kistler H."/>
            <person name="Broz K."/>
            <person name="Gale L.R."/>
            <person name="Jonkers W."/>
            <person name="O'Donnell K."/>
            <person name="Ploetz R."/>
            <person name="Steinberg C."/>
            <person name="Schwartz D.C."/>
            <person name="VanEtten H."/>
            <person name="Zhou S."/>
            <person name="Young S.K."/>
            <person name="Zeng Q."/>
            <person name="Gargeya S."/>
            <person name="Fitzgerald M."/>
            <person name="Abouelleil A."/>
            <person name="Alvarado L."/>
            <person name="Chapman S.B."/>
            <person name="Gainer-Dewar J."/>
            <person name="Goldberg J."/>
            <person name="Griggs A."/>
            <person name="Gujja S."/>
            <person name="Hansen M."/>
            <person name="Howarth C."/>
            <person name="Imamovic A."/>
            <person name="Ireland A."/>
            <person name="Larimer J."/>
            <person name="McCowan C."/>
            <person name="Murphy C."/>
            <person name="Pearson M."/>
            <person name="Poon T.W."/>
            <person name="Priest M."/>
            <person name="Roberts A."/>
            <person name="Saif S."/>
            <person name="Shea T."/>
            <person name="Sykes S."/>
            <person name="Wortman J."/>
            <person name="Nusbaum C."/>
            <person name="Birren B."/>
        </authorList>
    </citation>
    <scope>NUCLEOTIDE SEQUENCE</scope>
    <source>
        <strain evidence="2">26406</strain>
    </source>
</reference>
<keyword evidence="1" id="KW-0812">Transmembrane</keyword>
<dbReference type="EMBL" id="KI980917">
    <property type="protein sequence ID" value="EXK23418.1"/>
    <property type="molecule type" value="Genomic_DNA"/>
</dbReference>